<keyword evidence="1" id="KW-1133">Transmembrane helix</keyword>
<comment type="caution">
    <text evidence="2">The sequence shown here is derived from an EMBL/GenBank/DDBJ whole genome shotgun (WGS) entry which is preliminary data.</text>
</comment>
<accession>A0AA41VMT7</accession>
<gene>
    <name evidence="2" type="ORF">MKW94_026292</name>
</gene>
<evidence type="ECO:0000256" key="1">
    <source>
        <dbReference type="SAM" id="Phobius"/>
    </source>
</evidence>
<reference evidence="2" key="1">
    <citation type="submission" date="2022-03" db="EMBL/GenBank/DDBJ databases">
        <title>A functionally conserved STORR gene fusion in Papaver species that diverged 16.8 million years ago.</title>
        <authorList>
            <person name="Catania T."/>
        </authorList>
    </citation>
    <scope>NUCLEOTIDE SEQUENCE</scope>
    <source>
        <strain evidence="2">S-191538</strain>
    </source>
</reference>
<name>A0AA41VMT7_PAPNU</name>
<organism evidence="2 3">
    <name type="scientific">Papaver nudicaule</name>
    <name type="common">Iceland poppy</name>
    <dbReference type="NCBI Taxonomy" id="74823"/>
    <lineage>
        <taxon>Eukaryota</taxon>
        <taxon>Viridiplantae</taxon>
        <taxon>Streptophyta</taxon>
        <taxon>Embryophyta</taxon>
        <taxon>Tracheophyta</taxon>
        <taxon>Spermatophyta</taxon>
        <taxon>Magnoliopsida</taxon>
        <taxon>Ranunculales</taxon>
        <taxon>Papaveraceae</taxon>
        <taxon>Papaveroideae</taxon>
        <taxon>Papaver</taxon>
    </lineage>
</organism>
<feature type="transmembrane region" description="Helical" evidence="1">
    <location>
        <begin position="6"/>
        <end position="23"/>
    </location>
</feature>
<keyword evidence="1" id="KW-0472">Membrane</keyword>
<sequence length="93" mass="10346">MEKNSFPFGFLLVVVLIVMTNYYEGGVAAGQQQVCDGNILGTVLARRECRNCVAPCNERFNNVVRIQCAPYGFDYIQCFCCGPVTTQEFSETS</sequence>
<keyword evidence="3" id="KW-1185">Reference proteome</keyword>
<dbReference type="Proteomes" id="UP001177140">
    <property type="component" value="Unassembled WGS sequence"/>
</dbReference>
<dbReference type="AlphaFoldDB" id="A0AA41VMT7"/>
<protein>
    <submittedName>
        <fullName evidence="2">Uncharacterized protein</fullName>
    </submittedName>
</protein>
<keyword evidence="1" id="KW-0812">Transmembrane</keyword>
<evidence type="ECO:0000313" key="3">
    <source>
        <dbReference type="Proteomes" id="UP001177140"/>
    </source>
</evidence>
<dbReference type="EMBL" id="JAJJMA010252549">
    <property type="protein sequence ID" value="MCL7043973.1"/>
    <property type="molecule type" value="Genomic_DNA"/>
</dbReference>
<evidence type="ECO:0000313" key="2">
    <source>
        <dbReference type="EMBL" id="MCL7043973.1"/>
    </source>
</evidence>
<proteinExistence type="predicted"/>